<name>A0A4Y7NP60_9CRUS</name>
<comment type="similarity">
    <text evidence="1">Belongs to the MAM33 family.</text>
</comment>
<dbReference type="GO" id="GO:0042256">
    <property type="term" value="P:cytosolic ribosome assembly"/>
    <property type="evidence" value="ECO:0007669"/>
    <property type="project" value="TreeGrafter"/>
</dbReference>
<dbReference type="InterPro" id="IPR036561">
    <property type="entry name" value="MAM33_sf"/>
</dbReference>
<sequence length="231" mass="25733">MSNSSNLLPKKLSTSYNHSPLGSICPCGLCRGVHTRGDKELIEFLSEEIAVEKKSSKSKAISNLDGFDVKHNGAEIVLSKKFNEEQVEITVNVNHSVDADIQDDLNAKADNPPQAEMKSRPHFEVKLVKGNQITRFACSYVQDAGEPVDDAPNDIFTIDELAIYEGKHNDQTYAVAGDILDGYMYDLLMNLLEERGVSNEFVEKLSDLATKREHDLFINLLENLQSFVQGK</sequence>
<organism evidence="2">
    <name type="scientific">Simocephalus serrulatus</name>
    <dbReference type="NCBI Taxonomy" id="117539"/>
    <lineage>
        <taxon>Eukaryota</taxon>
        <taxon>Metazoa</taxon>
        <taxon>Ecdysozoa</taxon>
        <taxon>Arthropoda</taxon>
        <taxon>Crustacea</taxon>
        <taxon>Branchiopoda</taxon>
        <taxon>Diplostraca</taxon>
        <taxon>Cladocera</taxon>
        <taxon>Anomopoda</taxon>
        <taxon>Daphniidae</taxon>
        <taxon>Simocephalus</taxon>
    </lineage>
</organism>
<dbReference type="GO" id="GO:0005759">
    <property type="term" value="C:mitochondrial matrix"/>
    <property type="evidence" value="ECO:0007669"/>
    <property type="project" value="InterPro"/>
</dbReference>
<evidence type="ECO:0000256" key="1">
    <source>
        <dbReference type="ARBA" id="ARBA00005457"/>
    </source>
</evidence>
<evidence type="ECO:0000313" key="2">
    <source>
        <dbReference type="EMBL" id="SVE94407.1"/>
    </source>
</evidence>
<dbReference type="InterPro" id="IPR003428">
    <property type="entry name" value="MAM33"/>
</dbReference>
<dbReference type="SUPFAM" id="SSF54529">
    <property type="entry name" value="Mitochondrial glycoprotein MAM33-like"/>
    <property type="match status" value="1"/>
</dbReference>
<dbReference type="EMBL" id="LR024788">
    <property type="protein sequence ID" value="SVE94407.1"/>
    <property type="molecule type" value="mRNA"/>
</dbReference>
<proteinExistence type="evidence at transcript level"/>
<dbReference type="Gene3D" id="3.10.280.10">
    <property type="entry name" value="Mitochondrial glycoprotein"/>
    <property type="match status" value="1"/>
</dbReference>
<dbReference type="PANTHER" id="PTHR10826:SF1">
    <property type="entry name" value="COMPLEMENT COMPONENT 1 Q SUBCOMPONENT-BINDING PROTEIN, MITOCHONDRIAL"/>
    <property type="match status" value="1"/>
</dbReference>
<dbReference type="FunFam" id="3.10.280.10:FF:000005">
    <property type="entry name" value="Glycoprotein gC1qBP, putative"/>
    <property type="match status" value="1"/>
</dbReference>
<accession>A0A4Y7NP60</accession>
<gene>
    <name evidence="2" type="primary">EOG090X0APE</name>
</gene>
<dbReference type="PANTHER" id="PTHR10826">
    <property type="entry name" value="COMPLEMENT COMPONENT 1"/>
    <property type="match status" value="1"/>
</dbReference>
<reference evidence="2" key="1">
    <citation type="submission" date="2018-08" db="EMBL/GenBank/DDBJ databases">
        <authorList>
            <person name="Cornetti L."/>
        </authorList>
    </citation>
    <scope>NUCLEOTIDE SEQUENCE</scope>
    <source>
        <strain evidence="2">OM-SAIQ-clone2</strain>
    </source>
</reference>
<protein>
    <submittedName>
        <fullName evidence="2">EOG090X0APE</fullName>
    </submittedName>
</protein>
<dbReference type="AlphaFoldDB" id="A0A4Y7NP60"/>
<dbReference type="Pfam" id="PF02330">
    <property type="entry name" value="MAM33"/>
    <property type="match status" value="1"/>
</dbReference>